<dbReference type="Gene3D" id="1.20.1560.10">
    <property type="entry name" value="ABC transporter type 1, transmembrane domain"/>
    <property type="match status" value="1"/>
</dbReference>
<sequence length="608" mass="63923">MSKDAAESGDDTVSDGQSKNEIAAALGRCRAAFLGVAVMSGLVNILYLTGSFFMLEVYDRVIPSRSVPTLIGLGALAFVLYAFQGLLETIRARILARVGAALDESLSGRVFDLVVRAPLKGASQGDGLLPLRDLDQIRAFLAGTGPSAFFDLPWMPVYLLICFLFHPLIGVAALVGMAVLAGLTYFTDRSSKGPTQAATGFGMRRNGLAESGRRNAEVLAAMGMQERLAARWALANRDYREAHQSVADVGGGFGAGSKVFRMALQSGVLALGAWLVIHNEATAGIIIASSILVSRALAPAELAIANWKGFVAARQSWRRLSELFARMPVGHQPQVLPAPAETITVEGVSIVPPGTPRLVVQDVSFGLRAGQGLGIIGPSASGKSSLVRALVGVWPPVRGKVRFDGAALDQWTSGDLGAHIGFLPQEVELFAGTVAENIARFEPGAPGEAVIAAARAAGVHELILRLPEGYDTQIGEGGSGLSAGQRQRVGLARALYREPFLVVLDEPNANLDSEGENALTEAILGVRRRGGICVVVAHRPSALAALDLILMMADGRAQAFGPKDEILKRVLRPAPAPAPVPVTADEAAKEASKETSKQVTTTAIRESA</sequence>
<feature type="domain" description="ABC transmembrane type-1" evidence="13">
    <location>
        <begin position="34"/>
        <end position="312"/>
    </location>
</feature>
<accession>A0A921E5H1</accession>
<dbReference type="PROSITE" id="PS50893">
    <property type="entry name" value="ABC_TRANSPORTER_2"/>
    <property type="match status" value="1"/>
</dbReference>
<evidence type="ECO:0000256" key="8">
    <source>
        <dbReference type="ARBA" id="ARBA00022989"/>
    </source>
</evidence>
<evidence type="ECO:0000256" key="4">
    <source>
        <dbReference type="ARBA" id="ARBA00022475"/>
    </source>
</evidence>
<dbReference type="Gene3D" id="3.40.50.300">
    <property type="entry name" value="P-loop containing nucleotide triphosphate hydrolases"/>
    <property type="match status" value="1"/>
</dbReference>
<evidence type="ECO:0000256" key="5">
    <source>
        <dbReference type="ARBA" id="ARBA00022692"/>
    </source>
</evidence>
<dbReference type="InterPro" id="IPR036640">
    <property type="entry name" value="ABC1_TM_sf"/>
</dbReference>
<dbReference type="SUPFAM" id="SSF90123">
    <property type="entry name" value="ABC transporter transmembrane region"/>
    <property type="match status" value="1"/>
</dbReference>
<protein>
    <submittedName>
        <fullName evidence="14">Type I secretion system permease/ATPase</fullName>
    </submittedName>
</protein>
<name>A0A921E5H1_9HYPH</name>
<dbReference type="FunFam" id="1.20.1560.10:FF:000109">
    <property type="entry name" value="Alkaline protease secretion ATP-binding protein aprD"/>
    <property type="match status" value="1"/>
</dbReference>
<dbReference type="GO" id="GO:0005524">
    <property type="term" value="F:ATP binding"/>
    <property type="evidence" value="ECO:0007669"/>
    <property type="project" value="UniProtKB-KW"/>
</dbReference>
<feature type="transmembrane region" description="Helical" evidence="11">
    <location>
        <begin position="31"/>
        <end position="55"/>
    </location>
</feature>
<feature type="compositionally biased region" description="Basic and acidic residues" evidence="10">
    <location>
        <begin position="586"/>
        <end position="596"/>
    </location>
</feature>
<dbReference type="InterPro" id="IPR039421">
    <property type="entry name" value="Type_1_exporter"/>
</dbReference>
<dbReference type="InterPro" id="IPR047957">
    <property type="entry name" value="ABC_AprD-like_6TM"/>
</dbReference>
<dbReference type="GO" id="GO:0005886">
    <property type="term" value="C:plasma membrane"/>
    <property type="evidence" value="ECO:0007669"/>
    <property type="project" value="UniProtKB-SubCell"/>
</dbReference>
<evidence type="ECO:0000313" key="15">
    <source>
        <dbReference type="Proteomes" id="UP000742631"/>
    </source>
</evidence>
<evidence type="ECO:0000256" key="7">
    <source>
        <dbReference type="ARBA" id="ARBA00022840"/>
    </source>
</evidence>
<feature type="compositionally biased region" description="Polar residues" evidence="10">
    <location>
        <begin position="597"/>
        <end position="608"/>
    </location>
</feature>
<dbReference type="InterPro" id="IPR003439">
    <property type="entry name" value="ABC_transporter-like_ATP-bd"/>
</dbReference>
<keyword evidence="7" id="KW-0067">ATP-binding</keyword>
<dbReference type="Pfam" id="PF00664">
    <property type="entry name" value="ABC_membrane"/>
    <property type="match status" value="1"/>
</dbReference>
<evidence type="ECO:0000256" key="6">
    <source>
        <dbReference type="ARBA" id="ARBA00022741"/>
    </source>
</evidence>
<evidence type="ECO:0000259" key="12">
    <source>
        <dbReference type="PROSITE" id="PS50893"/>
    </source>
</evidence>
<evidence type="ECO:0000256" key="2">
    <source>
        <dbReference type="ARBA" id="ARBA00005417"/>
    </source>
</evidence>
<evidence type="ECO:0000256" key="3">
    <source>
        <dbReference type="ARBA" id="ARBA00022448"/>
    </source>
</evidence>
<evidence type="ECO:0000313" key="14">
    <source>
        <dbReference type="EMBL" id="HJE25810.1"/>
    </source>
</evidence>
<evidence type="ECO:0000256" key="1">
    <source>
        <dbReference type="ARBA" id="ARBA00004651"/>
    </source>
</evidence>
<evidence type="ECO:0000256" key="11">
    <source>
        <dbReference type="SAM" id="Phobius"/>
    </source>
</evidence>
<dbReference type="GO" id="GO:0016887">
    <property type="term" value="F:ATP hydrolysis activity"/>
    <property type="evidence" value="ECO:0007669"/>
    <property type="project" value="InterPro"/>
</dbReference>
<keyword evidence="3" id="KW-0813">Transport</keyword>
<dbReference type="GO" id="GO:0034040">
    <property type="term" value="F:ATPase-coupled lipid transmembrane transporter activity"/>
    <property type="evidence" value="ECO:0007669"/>
    <property type="project" value="TreeGrafter"/>
</dbReference>
<dbReference type="AlphaFoldDB" id="A0A921E5H1"/>
<dbReference type="PROSITE" id="PS50929">
    <property type="entry name" value="ABC_TM1F"/>
    <property type="match status" value="1"/>
</dbReference>
<dbReference type="InterPro" id="IPR010128">
    <property type="entry name" value="ATPase_T1SS_PrtD-like"/>
</dbReference>
<comment type="caution">
    <text evidence="14">The sequence shown here is derived from an EMBL/GenBank/DDBJ whole genome shotgun (WGS) entry which is preliminary data.</text>
</comment>
<reference evidence="14" key="1">
    <citation type="journal article" date="2021" name="PeerJ">
        <title>Extensive microbial diversity within the chicken gut microbiome revealed by metagenomics and culture.</title>
        <authorList>
            <person name="Gilroy R."/>
            <person name="Ravi A."/>
            <person name="Getino M."/>
            <person name="Pursley I."/>
            <person name="Horton D.L."/>
            <person name="Alikhan N.F."/>
            <person name="Baker D."/>
            <person name="Gharbi K."/>
            <person name="Hall N."/>
            <person name="Watson M."/>
            <person name="Adriaenssens E.M."/>
            <person name="Foster-Nyarko E."/>
            <person name="Jarju S."/>
            <person name="Secka A."/>
            <person name="Antonio M."/>
            <person name="Oren A."/>
            <person name="Chaudhuri R.R."/>
            <person name="La Ragione R."/>
            <person name="Hildebrand F."/>
            <person name="Pallen M.J."/>
        </authorList>
    </citation>
    <scope>NUCLEOTIDE SEQUENCE</scope>
    <source>
        <strain evidence="14">316</strain>
    </source>
</reference>
<dbReference type="EMBL" id="DYYG01000063">
    <property type="protein sequence ID" value="HJE25810.1"/>
    <property type="molecule type" value="Genomic_DNA"/>
</dbReference>
<keyword evidence="5 11" id="KW-0812">Transmembrane</keyword>
<feature type="domain" description="ABC transporter" evidence="12">
    <location>
        <begin position="343"/>
        <end position="579"/>
    </location>
</feature>
<dbReference type="GO" id="GO:0030253">
    <property type="term" value="P:protein secretion by the type I secretion system"/>
    <property type="evidence" value="ECO:0007669"/>
    <property type="project" value="InterPro"/>
</dbReference>
<proteinExistence type="inferred from homology"/>
<evidence type="ECO:0000256" key="9">
    <source>
        <dbReference type="ARBA" id="ARBA00023136"/>
    </source>
</evidence>
<keyword evidence="4" id="KW-1003">Cell membrane</keyword>
<feature type="transmembrane region" description="Helical" evidence="11">
    <location>
        <begin position="67"/>
        <end position="87"/>
    </location>
</feature>
<dbReference type="Proteomes" id="UP000742631">
    <property type="component" value="Unassembled WGS sequence"/>
</dbReference>
<dbReference type="CDD" id="cd18586">
    <property type="entry name" value="ABC_6TM_PrtD_like"/>
    <property type="match status" value="1"/>
</dbReference>
<evidence type="ECO:0000259" key="13">
    <source>
        <dbReference type="PROSITE" id="PS50929"/>
    </source>
</evidence>
<keyword evidence="6" id="KW-0547">Nucleotide-binding</keyword>
<evidence type="ECO:0000256" key="10">
    <source>
        <dbReference type="SAM" id="MobiDB-lite"/>
    </source>
</evidence>
<dbReference type="SUPFAM" id="SSF52540">
    <property type="entry name" value="P-loop containing nucleoside triphosphate hydrolases"/>
    <property type="match status" value="1"/>
</dbReference>
<dbReference type="PROSITE" id="PS00211">
    <property type="entry name" value="ABC_TRANSPORTER_1"/>
    <property type="match status" value="1"/>
</dbReference>
<dbReference type="FunFam" id="3.40.50.300:FF:001444">
    <property type="entry name" value="ABC transporter ATP-binding protein"/>
    <property type="match status" value="1"/>
</dbReference>
<keyword evidence="8 11" id="KW-1133">Transmembrane helix</keyword>
<dbReference type="PANTHER" id="PTHR24221:SF248">
    <property type="entry name" value="ABC TRANSPORTER TRANSMEMBRANE REGION"/>
    <property type="match status" value="1"/>
</dbReference>
<gene>
    <name evidence="14" type="ORF">K8W01_19350</name>
</gene>
<organism evidence="14 15">
    <name type="scientific">Methylorubrum populi</name>
    <dbReference type="NCBI Taxonomy" id="223967"/>
    <lineage>
        <taxon>Bacteria</taxon>
        <taxon>Pseudomonadati</taxon>
        <taxon>Pseudomonadota</taxon>
        <taxon>Alphaproteobacteria</taxon>
        <taxon>Hyphomicrobiales</taxon>
        <taxon>Methylobacteriaceae</taxon>
        <taxon>Methylorubrum</taxon>
    </lineage>
</organism>
<dbReference type="InterPro" id="IPR003593">
    <property type="entry name" value="AAA+_ATPase"/>
</dbReference>
<feature type="transmembrane region" description="Helical" evidence="11">
    <location>
        <begin position="157"/>
        <end position="186"/>
    </location>
</feature>
<dbReference type="SMART" id="SM00382">
    <property type="entry name" value="AAA"/>
    <property type="match status" value="1"/>
</dbReference>
<reference evidence="14" key="2">
    <citation type="submission" date="2021-09" db="EMBL/GenBank/DDBJ databases">
        <authorList>
            <person name="Gilroy R."/>
        </authorList>
    </citation>
    <scope>NUCLEOTIDE SEQUENCE</scope>
    <source>
        <strain evidence="14">316</strain>
    </source>
</reference>
<dbReference type="InterPro" id="IPR017871">
    <property type="entry name" value="ABC_transporter-like_CS"/>
</dbReference>
<dbReference type="InterPro" id="IPR011527">
    <property type="entry name" value="ABC1_TM_dom"/>
</dbReference>
<dbReference type="PANTHER" id="PTHR24221">
    <property type="entry name" value="ATP-BINDING CASSETTE SUB-FAMILY B"/>
    <property type="match status" value="1"/>
</dbReference>
<dbReference type="Pfam" id="PF00005">
    <property type="entry name" value="ABC_tran"/>
    <property type="match status" value="1"/>
</dbReference>
<dbReference type="InterPro" id="IPR027417">
    <property type="entry name" value="P-loop_NTPase"/>
</dbReference>
<dbReference type="GO" id="GO:0030256">
    <property type="term" value="C:type I protein secretion system complex"/>
    <property type="evidence" value="ECO:0007669"/>
    <property type="project" value="InterPro"/>
</dbReference>
<dbReference type="NCBIfam" id="TIGR01842">
    <property type="entry name" value="type_I_sec_PrtD"/>
    <property type="match status" value="1"/>
</dbReference>
<keyword evidence="9 11" id="KW-0472">Membrane</keyword>
<feature type="region of interest" description="Disordered" evidence="10">
    <location>
        <begin position="575"/>
        <end position="608"/>
    </location>
</feature>
<comment type="subcellular location">
    <subcellularLocation>
        <location evidence="1">Cell membrane</location>
        <topology evidence="1">Multi-pass membrane protein</topology>
    </subcellularLocation>
</comment>
<comment type="similarity">
    <text evidence="2">Belongs to the ABC transporter superfamily.</text>
</comment>
<dbReference type="GO" id="GO:0140359">
    <property type="term" value="F:ABC-type transporter activity"/>
    <property type="evidence" value="ECO:0007669"/>
    <property type="project" value="InterPro"/>
</dbReference>